<dbReference type="KEGG" id="aten:116300214"/>
<protein>
    <submittedName>
        <fullName evidence="4">Uncharacterized protein LOC116300214</fullName>
    </submittedName>
</protein>
<dbReference type="OrthoDB" id="10451004at2759"/>
<keyword evidence="3" id="KW-1185">Reference proteome</keyword>
<feature type="transmembrane region" description="Helical" evidence="2">
    <location>
        <begin position="111"/>
        <end position="131"/>
    </location>
</feature>
<evidence type="ECO:0000256" key="1">
    <source>
        <dbReference type="SAM" id="MobiDB-lite"/>
    </source>
</evidence>
<feature type="transmembrane region" description="Helical" evidence="2">
    <location>
        <begin position="6"/>
        <end position="26"/>
    </location>
</feature>
<keyword evidence="2" id="KW-0472">Membrane</keyword>
<evidence type="ECO:0000313" key="4">
    <source>
        <dbReference type="RefSeq" id="XP_031564889.1"/>
    </source>
</evidence>
<proteinExistence type="predicted"/>
<keyword evidence="2" id="KW-0812">Transmembrane</keyword>
<gene>
    <name evidence="4" type="primary">LOC116300214</name>
</gene>
<evidence type="ECO:0000313" key="3">
    <source>
        <dbReference type="Proteomes" id="UP000515163"/>
    </source>
</evidence>
<dbReference type="AlphaFoldDB" id="A0A6P8I8K4"/>
<dbReference type="RefSeq" id="XP_031564889.1">
    <property type="nucleotide sequence ID" value="XM_031709029.1"/>
</dbReference>
<keyword evidence="2" id="KW-1133">Transmembrane helix</keyword>
<name>A0A6P8I8K4_ACTTE</name>
<accession>A0A6P8I8K4</accession>
<dbReference type="Proteomes" id="UP000515163">
    <property type="component" value="Unplaced"/>
</dbReference>
<evidence type="ECO:0000256" key="2">
    <source>
        <dbReference type="SAM" id="Phobius"/>
    </source>
</evidence>
<organism evidence="3 4">
    <name type="scientific">Actinia tenebrosa</name>
    <name type="common">Australian red waratah sea anemone</name>
    <dbReference type="NCBI Taxonomy" id="6105"/>
    <lineage>
        <taxon>Eukaryota</taxon>
        <taxon>Metazoa</taxon>
        <taxon>Cnidaria</taxon>
        <taxon>Anthozoa</taxon>
        <taxon>Hexacorallia</taxon>
        <taxon>Actiniaria</taxon>
        <taxon>Actiniidae</taxon>
        <taxon>Actinia</taxon>
    </lineage>
</organism>
<reference evidence="4" key="1">
    <citation type="submission" date="2025-08" db="UniProtKB">
        <authorList>
            <consortium name="RefSeq"/>
        </authorList>
    </citation>
    <scope>IDENTIFICATION</scope>
    <source>
        <tissue evidence="4">Tentacle</tissue>
    </source>
</reference>
<dbReference type="GeneID" id="116300214"/>
<sequence>MIHILILSLIFASYFGIEYLVDYVIFPHYTRSFHTEQVKLLEVHTFVHEFVPNDTQVVSYLNPLHDVINQTFSTIEAVFSPDQVIANTSVNSTTALAIFIPKDDAVNVRRLLFYVLSFLLFVDLLCIAYRLCCQRQEQQQPVYQEEEIIVNGRFRRIRRESNQIPREEKEEQMEGIILRRDMANGRPYWVRRMENQIPREEKEEQGEGLIMLRVEIDGRPRWIRTNSFQSRHREARLAEARARRAENGLAEERPAIRRMAQPRARRVEGHVADERPAIERVARPRAQRVEGGVAEEREALH</sequence>
<feature type="compositionally biased region" description="Basic and acidic residues" evidence="1">
    <location>
        <begin position="243"/>
        <end position="255"/>
    </location>
</feature>
<feature type="region of interest" description="Disordered" evidence="1">
    <location>
        <begin position="243"/>
        <end position="301"/>
    </location>
</feature>
<dbReference type="InParanoid" id="A0A6P8I8K4"/>
<feature type="compositionally biased region" description="Basic and acidic residues" evidence="1">
    <location>
        <begin position="265"/>
        <end position="282"/>
    </location>
</feature>